<dbReference type="NCBIfam" id="TIGR00112">
    <property type="entry name" value="proC"/>
    <property type="match status" value="1"/>
</dbReference>
<dbReference type="InterPro" id="IPR029036">
    <property type="entry name" value="P5CR_dimer"/>
</dbReference>
<comment type="similarity">
    <text evidence="1 6 9">Belongs to the pyrroline-5-carboxylate reductase family.</text>
</comment>
<dbReference type="SUPFAM" id="SSF51735">
    <property type="entry name" value="NAD(P)-binding Rossmann-fold domains"/>
    <property type="match status" value="1"/>
</dbReference>
<evidence type="ECO:0000259" key="11">
    <source>
        <dbReference type="Pfam" id="PF14748"/>
    </source>
</evidence>
<dbReference type="EC" id="1.5.1.2" evidence="6 7"/>
<organism evidence="12 13">
    <name type="scientific">Brevibacillus fulvus</name>
    <dbReference type="NCBI Taxonomy" id="1125967"/>
    <lineage>
        <taxon>Bacteria</taxon>
        <taxon>Bacillati</taxon>
        <taxon>Bacillota</taxon>
        <taxon>Bacilli</taxon>
        <taxon>Bacillales</taxon>
        <taxon>Paenibacillaceae</taxon>
        <taxon>Brevibacillus</taxon>
    </lineage>
</organism>
<comment type="function">
    <text evidence="5 6">Catalyzes the reduction of 1-pyrroline-5-carboxylate (PCA) to L-proline.</text>
</comment>
<dbReference type="SUPFAM" id="SSF48179">
    <property type="entry name" value="6-phosphogluconate dehydrogenase C-terminal domain-like"/>
    <property type="match status" value="1"/>
</dbReference>
<gene>
    <name evidence="6" type="primary">proC</name>
    <name evidence="12" type="ORF">JOD01_002680</name>
</gene>
<name>A0A938XZF7_9BACL</name>
<feature type="binding site" evidence="8">
    <location>
        <begin position="78"/>
        <end position="81"/>
    </location>
    <ligand>
        <name>NADP(+)</name>
        <dbReference type="ChEBI" id="CHEBI:58349"/>
    </ligand>
</feature>
<evidence type="ECO:0000256" key="9">
    <source>
        <dbReference type="RuleBase" id="RU003903"/>
    </source>
</evidence>
<dbReference type="RefSeq" id="WP_204518796.1">
    <property type="nucleotide sequence ID" value="NZ_BAABIN010000014.1"/>
</dbReference>
<accession>A0A938XZF7</accession>
<dbReference type="PIRSF" id="PIRSF000193">
    <property type="entry name" value="Pyrrol-5-carb_rd"/>
    <property type="match status" value="1"/>
</dbReference>
<dbReference type="Pfam" id="PF14748">
    <property type="entry name" value="P5CR_dimer"/>
    <property type="match status" value="1"/>
</dbReference>
<dbReference type="PROSITE" id="PS00521">
    <property type="entry name" value="P5CR"/>
    <property type="match status" value="1"/>
</dbReference>
<dbReference type="Pfam" id="PF03807">
    <property type="entry name" value="F420_oxidored"/>
    <property type="match status" value="1"/>
</dbReference>
<protein>
    <recommendedName>
        <fullName evidence="6 7">Pyrroline-5-carboxylate reductase</fullName>
        <shortName evidence="6">P5C reductase</shortName>
        <shortName evidence="6">P5CR</shortName>
        <ecNumber evidence="6 7">1.5.1.2</ecNumber>
    </recommendedName>
    <alternativeName>
        <fullName evidence="6">PCA reductase</fullName>
    </alternativeName>
</protein>
<dbReference type="InterPro" id="IPR028939">
    <property type="entry name" value="P5C_Rdtase_cat_N"/>
</dbReference>
<keyword evidence="6 9" id="KW-0028">Amino-acid biosynthesis</keyword>
<dbReference type="InterPro" id="IPR053790">
    <property type="entry name" value="P5CR-like_CS"/>
</dbReference>
<proteinExistence type="inferred from homology"/>
<evidence type="ECO:0000256" key="6">
    <source>
        <dbReference type="HAMAP-Rule" id="MF_01925"/>
    </source>
</evidence>
<feature type="domain" description="Pyrroline-5-carboxylate reductase dimerisation" evidence="11">
    <location>
        <begin position="170"/>
        <end position="274"/>
    </location>
</feature>
<dbReference type="Gene3D" id="3.40.50.720">
    <property type="entry name" value="NAD(P)-binding Rossmann-like Domain"/>
    <property type="match status" value="1"/>
</dbReference>
<keyword evidence="3 6" id="KW-0521">NADP</keyword>
<evidence type="ECO:0000256" key="8">
    <source>
        <dbReference type="PIRSR" id="PIRSR000193-1"/>
    </source>
</evidence>
<dbReference type="InterPro" id="IPR008927">
    <property type="entry name" value="6-PGluconate_DH-like_C_sf"/>
</dbReference>
<evidence type="ECO:0000256" key="2">
    <source>
        <dbReference type="ARBA" id="ARBA00022650"/>
    </source>
</evidence>
<keyword evidence="6" id="KW-0963">Cytoplasm</keyword>
<dbReference type="Proteomes" id="UP000717624">
    <property type="component" value="Unassembled WGS sequence"/>
</dbReference>
<comment type="caution">
    <text evidence="12">The sequence shown here is derived from an EMBL/GenBank/DDBJ whole genome shotgun (WGS) entry which is preliminary data.</text>
</comment>
<evidence type="ECO:0000256" key="3">
    <source>
        <dbReference type="ARBA" id="ARBA00022857"/>
    </source>
</evidence>
<dbReference type="PANTHER" id="PTHR11645">
    <property type="entry name" value="PYRROLINE-5-CARBOXYLATE REDUCTASE"/>
    <property type="match status" value="1"/>
</dbReference>
<evidence type="ECO:0000259" key="10">
    <source>
        <dbReference type="Pfam" id="PF03807"/>
    </source>
</evidence>
<dbReference type="PANTHER" id="PTHR11645:SF49">
    <property type="entry name" value="PYRROLINE-5-CARBOXYLATE REDUCTASE 1"/>
    <property type="match status" value="1"/>
</dbReference>
<reference evidence="12" key="1">
    <citation type="submission" date="2021-01" db="EMBL/GenBank/DDBJ databases">
        <title>Genomic Encyclopedia of Type Strains, Phase IV (KMG-IV): sequencing the most valuable type-strain genomes for metagenomic binning, comparative biology and taxonomic classification.</title>
        <authorList>
            <person name="Goeker M."/>
        </authorList>
    </citation>
    <scope>NUCLEOTIDE SEQUENCE</scope>
    <source>
        <strain evidence="12">DSM 25523</strain>
    </source>
</reference>
<dbReference type="EMBL" id="JAFBEB010000009">
    <property type="protein sequence ID" value="MBM7591054.1"/>
    <property type="molecule type" value="Genomic_DNA"/>
</dbReference>
<keyword evidence="4 6" id="KW-0560">Oxidoreductase</keyword>
<dbReference type="FunFam" id="1.10.3730.10:FF:000001">
    <property type="entry name" value="Pyrroline-5-carboxylate reductase"/>
    <property type="match status" value="1"/>
</dbReference>
<evidence type="ECO:0000313" key="12">
    <source>
        <dbReference type="EMBL" id="MBM7591054.1"/>
    </source>
</evidence>
<evidence type="ECO:0000256" key="7">
    <source>
        <dbReference type="NCBIfam" id="TIGR00112"/>
    </source>
</evidence>
<dbReference type="Gene3D" id="1.10.3730.10">
    <property type="entry name" value="ProC C-terminal domain-like"/>
    <property type="match status" value="1"/>
</dbReference>
<evidence type="ECO:0000313" key="13">
    <source>
        <dbReference type="Proteomes" id="UP000717624"/>
    </source>
</evidence>
<dbReference type="InterPro" id="IPR036291">
    <property type="entry name" value="NAD(P)-bd_dom_sf"/>
</dbReference>
<dbReference type="InterPro" id="IPR000304">
    <property type="entry name" value="Pyrroline-COOH_reductase"/>
</dbReference>
<dbReference type="GO" id="GO:0055129">
    <property type="term" value="P:L-proline biosynthetic process"/>
    <property type="evidence" value="ECO:0007669"/>
    <property type="project" value="UniProtKB-UniRule"/>
</dbReference>
<keyword evidence="2 6" id="KW-0641">Proline biosynthesis</keyword>
<comment type="catalytic activity">
    <reaction evidence="6 9">
        <text>L-proline + NADP(+) = (S)-1-pyrroline-5-carboxylate + NADPH + 2 H(+)</text>
        <dbReference type="Rhea" id="RHEA:14109"/>
        <dbReference type="ChEBI" id="CHEBI:15378"/>
        <dbReference type="ChEBI" id="CHEBI:17388"/>
        <dbReference type="ChEBI" id="CHEBI:57783"/>
        <dbReference type="ChEBI" id="CHEBI:58349"/>
        <dbReference type="ChEBI" id="CHEBI:60039"/>
        <dbReference type="EC" id="1.5.1.2"/>
    </reaction>
</comment>
<evidence type="ECO:0000256" key="1">
    <source>
        <dbReference type="ARBA" id="ARBA00005525"/>
    </source>
</evidence>
<comment type="catalytic activity">
    <reaction evidence="6">
        <text>L-proline + NAD(+) = (S)-1-pyrroline-5-carboxylate + NADH + 2 H(+)</text>
        <dbReference type="Rhea" id="RHEA:14105"/>
        <dbReference type="ChEBI" id="CHEBI:15378"/>
        <dbReference type="ChEBI" id="CHEBI:17388"/>
        <dbReference type="ChEBI" id="CHEBI:57540"/>
        <dbReference type="ChEBI" id="CHEBI:57945"/>
        <dbReference type="ChEBI" id="CHEBI:60039"/>
        <dbReference type="EC" id="1.5.1.2"/>
    </reaction>
</comment>
<dbReference type="AlphaFoldDB" id="A0A938XZF7"/>
<dbReference type="GO" id="GO:0005737">
    <property type="term" value="C:cytoplasm"/>
    <property type="evidence" value="ECO:0007669"/>
    <property type="project" value="UniProtKB-SubCell"/>
</dbReference>
<dbReference type="HAMAP" id="MF_01925">
    <property type="entry name" value="P5C_reductase"/>
    <property type="match status" value="1"/>
</dbReference>
<dbReference type="GO" id="GO:0004735">
    <property type="term" value="F:pyrroline-5-carboxylate reductase activity"/>
    <property type="evidence" value="ECO:0007669"/>
    <property type="project" value="UniProtKB-UniRule"/>
</dbReference>
<feature type="domain" description="Pyrroline-5-carboxylate reductase catalytic N-terminal" evidence="10">
    <location>
        <begin position="11"/>
        <end position="107"/>
    </location>
</feature>
<comment type="subcellular location">
    <subcellularLocation>
        <location evidence="6">Cytoplasm</location>
    </subcellularLocation>
</comment>
<evidence type="ECO:0000256" key="4">
    <source>
        <dbReference type="ARBA" id="ARBA00023002"/>
    </source>
</evidence>
<keyword evidence="13" id="KW-1185">Reference proteome</keyword>
<comment type="pathway">
    <text evidence="6 9">Amino-acid biosynthesis; L-proline biosynthesis; L-proline from L-glutamate 5-semialdehyde: step 1/1.</text>
</comment>
<sequence>MRTLENRDTLRVGFVGAGSIAESILGGIIKNEILSPAQIYVTNHQNDQRLLYLQQRYGVSPTRDLETMVKDSTMLLLAIKPKEAKEVCLRLGKYIRRDQLIVSVMAGISTKNINEWLGVDCPIIRTMPNTSSSVGLSATGIAAGRYASESHLEIAAQLFRAIGSVFQVAEADLHILTGLSGSGPAFIYYMAEAMEQAGVKAGLPADLSRELTVQTLLGAAHMLLKAEEEPAELRRKITSPGGTTEAGLAVLNSYSFQQAMIDAILRAAEKSEELGKLYR</sequence>
<evidence type="ECO:0000256" key="5">
    <source>
        <dbReference type="ARBA" id="ARBA00058118"/>
    </source>
</evidence>